<reference evidence="2" key="1">
    <citation type="submission" date="2018-08" db="EMBL/GenBank/DDBJ databases">
        <authorList>
            <person name="Chevrot R."/>
        </authorList>
    </citation>
    <scope>NUCLEOTIDE SEQUENCE [LARGE SCALE GENOMIC DNA]</scope>
</reference>
<name>A0A383RKT4_PAEAL</name>
<protein>
    <submittedName>
        <fullName evidence="1">Uncharacterized protein</fullName>
    </submittedName>
</protein>
<proteinExistence type="predicted"/>
<evidence type="ECO:0000313" key="1">
    <source>
        <dbReference type="EMBL" id="SYX86916.1"/>
    </source>
</evidence>
<dbReference type="EMBL" id="LS992241">
    <property type="protein sequence ID" value="SYX86916.1"/>
    <property type="molecule type" value="Genomic_DNA"/>
</dbReference>
<dbReference type="Proteomes" id="UP000304148">
    <property type="component" value="Chromosome"/>
</dbReference>
<accession>A0A383RKT4</accession>
<organism evidence="1 2">
    <name type="scientific">Paenibacillus alvei</name>
    <name type="common">Bacillus alvei</name>
    <dbReference type="NCBI Taxonomy" id="44250"/>
    <lineage>
        <taxon>Bacteria</taxon>
        <taxon>Bacillati</taxon>
        <taxon>Bacillota</taxon>
        <taxon>Bacilli</taxon>
        <taxon>Bacillales</taxon>
        <taxon>Paenibacillaceae</taxon>
        <taxon>Paenibacillus</taxon>
    </lineage>
</organism>
<gene>
    <name evidence="1" type="ORF">PBLR_15342</name>
</gene>
<sequence length="50" mass="6285">MSFYEDWVEKQDYTFLVQEDVMRELRNFDLLDRFDDINEMLQMKVAEKLF</sequence>
<evidence type="ECO:0000313" key="2">
    <source>
        <dbReference type="Proteomes" id="UP000304148"/>
    </source>
</evidence>
<dbReference type="AlphaFoldDB" id="A0A383RKT4"/>